<reference evidence="1 2" key="1">
    <citation type="submission" date="2020-08" db="EMBL/GenBank/DDBJ databases">
        <title>Functional genomics of gut bacteria from endangered species of beetles.</title>
        <authorList>
            <person name="Carlos-Shanley C."/>
        </authorList>
    </citation>
    <scope>NUCLEOTIDE SEQUENCE [LARGE SCALE GENOMIC DNA]</scope>
    <source>
        <strain evidence="1 2">S00198</strain>
    </source>
</reference>
<gene>
    <name evidence="1" type="ORF">HNP48_000963</name>
</gene>
<evidence type="ECO:0008006" key="3">
    <source>
        <dbReference type="Google" id="ProtNLM"/>
    </source>
</evidence>
<evidence type="ECO:0000313" key="2">
    <source>
        <dbReference type="Proteomes" id="UP000575083"/>
    </source>
</evidence>
<sequence>MPIDPIPPALQALAPFVGTWHTTGTVVATSAPYTATDIYEWLPGRHFLLHRWDAAMPEGRSQGIEVIGADDSEGKGGHYTLRSFDDTGKEDTLRAVVDGKAVAFDGEEVRFRGAFNGDETEMSGTWSLQADGSQGWEPWMTVSLRRSA</sequence>
<accession>A0A7X0U813</accession>
<comment type="caution">
    <text evidence="1">The sequence shown here is derived from an EMBL/GenBank/DDBJ whole genome shotgun (WGS) entry which is preliminary data.</text>
</comment>
<dbReference type="Proteomes" id="UP000575083">
    <property type="component" value="Unassembled WGS sequence"/>
</dbReference>
<dbReference type="RefSeq" id="WP_184855753.1">
    <property type="nucleotide sequence ID" value="NZ_JACHLK010000002.1"/>
</dbReference>
<evidence type="ECO:0000313" key="1">
    <source>
        <dbReference type="EMBL" id="MBB6558299.1"/>
    </source>
</evidence>
<name>A0A7X0U813_9BURK</name>
<keyword evidence="2" id="KW-1185">Reference proteome</keyword>
<dbReference type="EMBL" id="JACHLK010000002">
    <property type="protein sequence ID" value="MBB6558299.1"/>
    <property type="molecule type" value="Genomic_DNA"/>
</dbReference>
<dbReference type="AlphaFoldDB" id="A0A7X0U813"/>
<protein>
    <recommendedName>
        <fullName evidence="3">THAP4-like heme-binding beta-barrel domain-containing protein</fullName>
    </recommendedName>
</protein>
<organism evidence="1 2">
    <name type="scientific">Acidovorax soli</name>
    <dbReference type="NCBI Taxonomy" id="592050"/>
    <lineage>
        <taxon>Bacteria</taxon>
        <taxon>Pseudomonadati</taxon>
        <taxon>Pseudomonadota</taxon>
        <taxon>Betaproteobacteria</taxon>
        <taxon>Burkholderiales</taxon>
        <taxon>Comamonadaceae</taxon>
        <taxon>Acidovorax</taxon>
    </lineage>
</organism>
<proteinExistence type="predicted"/>